<dbReference type="GO" id="GO:0008478">
    <property type="term" value="F:pyridoxal kinase activity"/>
    <property type="evidence" value="ECO:0007669"/>
    <property type="project" value="UniProtKB-EC"/>
</dbReference>
<dbReference type="NCBIfam" id="NF005491">
    <property type="entry name" value="PRK07105.1"/>
    <property type="match status" value="1"/>
</dbReference>
<keyword evidence="6" id="KW-0784">Thiamine biosynthesis</keyword>
<proteinExistence type="predicted"/>
<dbReference type="EMBL" id="SGJB01000015">
    <property type="protein sequence ID" value="TQQ84171.1"/>
    <property type="molecule type" value="Genomic_DNA"/>
</dbReference>
<feature type="domain" description="Pyridoxamine kinase/Phosphomethylpyrimidine kinase" evidence="7">
    <location>
        <begin position="72"/>
        <end position="254"/>
    </location>
</feature>
<gene>
    <name evidence="8" type="ORF">EXD82_08160</name>
</gene>
<evidence type="ECO:0000256" key="4">
    <source>
        <dbReference type="ARBA" id="ARBA00022777"/>
    </source>
</evidence>
<dbReference type="Pfam" id="PF08543">
    <property type="entry name" value="Phos_pyr_kin"/>
    <property type="match status" value="1"/>
</dbReference>
<dbReference type="Proteomes" id="UP000317863">
    <property type="component" value="Unassembled WGS sequence"/>
</dbReference>
<dbReference type="InterPro" id="IPR004625">
    <property type="entry name" value="PyrdxlKinase"/>
</dbReference>
<name>A0A544QTZ2_9FIRM</name>
<evidence type="ECO:0000313" key="9">
    <source>
        <dbReference type="Proteomes" id="UP000317863"/>
    </source>
</evidence>
<dbReference type="Gene3D" id="3.40.1190.20">
    <property type="match status" value="1"/>
</dbReference>
<sequence>MQKKIAAINDLSGIGKCSLTVAIPILSALKIQCCPFPTAILSSQTGYPEFTFLDFTSEMPKYSDTWKKLNQKFDAIYSGFLGSHEQIDIVIDFIEKNSPSLVIVDPVMGDDGKIYPVLSDEIIREIRELVKHSNITTPNITEACLLTQRDYRKHDFSRDELKEIAKDISCMGPEYVVITGIHEPGKKITNLAYDRKNDICTFITKDYMKCSYSGTGDIFASVLSGLMTIGHDFIFSVKTAVDFVSESISYTSKFDIDRNDGVMFELFLDRLTSIDHISSDKL</sequence>
<accession>A0A544QTZ2</accession>
<comment type="caution">
    <text evidence="8">The sequence shown here is derived from an EMBL/GenBank/DDBJ whole genome shotgun (WGS) entry which is preliminary data.</text>
</comment>
<dbReference type="GO" id="GO:0008902">
    <property type="term" value="F:hydroxymethylpyrimidine kinase activity"/>
    <property type="evidence" value="ECO:0007669"/>
    <property type="project" value="TreeGrafter"/>
</dbReference>
<evidence type="ECO:0000256" key="1">
    <source>
        <dbReference type="ARBA" id="ARBA00012104"/>
    </source>
</evidence>
<dbReference type="InterPro" id="IPR013749">
    <property type="entry name" value="PM/HMP-P_kinase-1"/>
</dbReference>
<keyword evidence="2 8" id="KW-0808">Transferase</keyword>
<dbReference type="PANTHER" id="PTHR20858:SF17">
    <property type="entry name" value="HYDROXYMETHYLPYRIMIDINE_PHOSPHOMETHYLPYRIMIDINE KINASE THI20-RELATED"/>
    <property type="match status" value="1"/>
</dbReference>
<dbReference type="GO" id="GO:0005829">
    <property type="term" value="C:cytosol"/>
    <property type="evidence" value="ECO:0007669"/>
    <property type="project" value="TreeGrafter"/>
</dbReference>
<evidence type="ECO:0000259" key="7">
    <source>
        <dbReference type="Pfam" id="PF08543"/>
    </source>
</evidence>
<dbReference type="GO" id="GO:0005524">
    <property type="term" value="F:ATP binding"/>
    <property type="evidence" value="ECO:0007669"/>
    <property type="project" value="UniProtKB-KW"/>
</dbReference>
<dbReference type="GO" id="GO:0009228">
    <property type="term" value="P:thiamine biosynthetic process"/>
    <property type="evidence" value="ECO:0007669"/>
    <property type="project" value="UniProtKB-KW"/>
</dbReference>
<evidence type="ECO:0000313" key="8">
    <source>
        <dbReference type="EMBL" id="TQQ84171.1"/>
    </source>
</evidence>
<keyword evidence="3" id="KW-0547">Nucleotide-binding</keyword>
<keyword evidence="5" id="KW-0067">ATP-binding</keyword>
<dbReference type="PANTHER" id="PTHR20858">
    <property type="entry name" value="PHOSPHOMETHYLPYRIMIDINE KINASE"/>
    <property type="match status" value="1"/>
</dbReference>
<evidence type="ECO:0000256" key="3">
    <source>
        <dbReference type="ARBA" id="ARBA00022741"/>
    </source>
</evidence>
<dbReference type="CDD" id="cd01173">
    <property type="entry name" value="pyridoxal_pyridoxamine_kinase"/>
    <property type="match status" value="1"/>
</dbReference>
<dbReference type="RefSeq" id="WP_142536422.1">
    <property type="nucleotide sequence ID" value="NZ_SGJB01000015.1"/>
</dbReference>
<keyword evidence="4 8" id="KW-0418">Kinase</keyword>
<evidence type="ECO:0000256" key="6">
    <source>
        <dbReference type="ARBA" id="ARBA00022977"/>
    </source>
</evidence>
<dbReference type="InterPro" id="IPR029056">
    <property type="entry name" value="Ribokinase-like"/>
</dbReference>
<dbReference type="AlphaFoldDB" id="A0A544QTZ2"/>
<dbReference type="SUPFAM" id="SSF53613">
    <property type="entry name" value="Ribokinase-like"/>
    <property type="match status" value="1"/>
</dbReference>
<reference evidence="8 9" key="1">
    <citation type="submission" date="2019-02" db="EMBL/GenBank/DDBJ databases">
        <title>Peptostreptococcaceae bacterium ZHW00191 nov., a new bacterium isolated from the human gut.</title>
        <authorList>
            <person name="Zhou H.-W."/>
            <person name="Chen X.-J."/>
        </authorList>
    </citation>
    <scope>NUCLEOTIDE SEQUENCE [LARGE SCALE GENOMIC DNA]</scope>
    <source>
        <strain evidence="8 9">ZHW00191</strain>
    </source>
</reference>
<dbReference type="EC" id="2.7.1.35" evidence="1"/>
<evidence type="ECO:0000256" key="5">
    <source>
        <dbReference type="ARBA" id="ARBA00022840"/>
    </source>
</evidence>
<dbReference type="OrthoDB" id="9800808at2"/>
<dbReference type="GO" id="GO:0008972">
    <property type="term" value="F:phosphomethylpyrimidine kinase activity"/>
    <property type="evidence" value="ECO:0007669"/>
    <property type="project" value="TreeGrafter"/>
</dbReference>
<protein>
    <recommendedName>
        <fullName evidence="1">pyridoxal kinase</fullName>
        <ecNumber evidence="1">2.7.1.35</ecNumber>
    </recommendedName>
</protein>
<organism evidence="8 9">
    <name type="scientific">Peptacetobacter hominis</name>
    <dbReference type="NCBI Taxonomy" id="2743610"/>
    <lineage>
        <taxon>Bacteria</taxon>
        <taxon>Bacillati</taxon>
        <taxon>Bacillota</taxon>
        <taxon>Clostridia</taxon>
        <taxon>Peptostreptococcales</taxon>
        <taxon>Peptostreptococcaceae</taxon>
        <taxon>Peptacetobacter</taxon>
    </lineage>
</organism>
<evidence type="ECO:0000256" key="2">
    <source>
        <dbReference type="ARBA" id="ARBA00022679"/>
    </source>
</evidence>
<keyword evidence="9" id="KW-1185">Reference proteome</keyword>
<dbReference type="GO" id="GO:0009443">
    <property type="term" value="P:pyridoxal 5'-phosphate salvage"/>
    <property type="evidence" value="ECO:0007669"/>
    <property type="project" value="InterPro"/>
</dbReference>